<proteinExistence type="predicted"/>
<reference evidence="2" key="2">
    <citation type="submission" date="2014-07" db="EMBL/GenBank/DDBJ databases">
        <authorList>
            <person name="Hull J."/>
        </authorList>
    </citation>
    <scope>NUCLEOTIDE SEQUENCE</scope>
</reference>
<name>A0A0A9VRW5_LYGHE</name>
<gene>
    <name evidence="2" type="primary">SLC5A11</name>
    <name evidence="2" type="ORF">CM83_9943</name>
    <name evidence="3" type="ORF">g.1521</name>
</gene>
<dbReference type="EMBL" id="GDHC01006593">
    <property type="protein sequence ID" value="JAQ12036.1"/>
    <property type="molecule type" value="Transcribed_RNA"/>
</dbReference>
<accession>A0A0A9VRW5</accession>
<protein>
    <submittedName>
        <fullName evidence="2">Sodium/myo-inositol cotransporter 2</fullName>
    </submittedName>
</protein>
<evidence type="ECO:0000256" key="1">
    <source>
        <dbReference type="SAM" id="MobiDB-lite"/>
    </source>
</evidence>
<reference evidence="3" key="3">
    <citation type="journal article" date="2016" name="Gigascience">
        <title>De novo construction of an expanded transcriptome assembly for the western tarnished plant bug, Lygus hesperus.</title>
        <authorList>
            <person name="Tassone E.E."/>
            <person name="Geib S.M."/>
            <person name="Hall B."/>
            <person name="Fabrick J.A."/>
            <person name="Brent C.S."/>
            <person name="Hull J.J."/>
        </authorList>
    </citation>
    <scope>NUCLEOTIDE SEQUENCE</scope>
</reference>
<evidence type="ECO:0000313" key="2">
    <source>
        <dbReference type="EMBL" id="JAF98493.1"/>
    </source>
</evidence>
<feature type="compositionally biased region" description="Polar residues" evidence="1">
    <location>
        <begin position="37"/>
        <end position="47"/>
    </location>
</feature>
<dbReference type="AlphaFoldDB" id="A0A0A9VRW5"/>
<feature type="region of interest" description="Disordered" evidence="1">
    <location>
        <begin position="35"/>
        <end position="55"/>
    </location>
</feature>
<sequence length="125" mass="13456">MMKLDRRNSVNSMAGCTLNDASIDSKQVNSIDYARSNAGTNGTQNIVQRRRTRRPAQPLVTINNKTNPLAQAAQVTVKTNLNLSSTTVDKVGGKTTELVCIANKIDKTNSCNIDIANAKVAKPPT</sequence>
<organism evidence="2">
    <name type="scientific">Lygus hesperus</name>
    <name type="common">Western plant bug</name>
    <dbReference type="NCBI Taxonomy" id="30085"/>
    <lineage>
        <taxon>Eukaryota</taxon>
        <taxon>Metazoa</taxon>
        <taxon>Ecdysozoa</taxon>
        <taxon>Arthropoda</taxon>
        <taxon>Hexapoda</taxon>
        <taxon>Insecta</taxon>
        <taxon>Pterygota</taxon>
        <taxon>Neoptera</taxon>
        <taxon>Paraneoptera</taxon>
        <taxon>Hemiptera</taxon>
        <taxon>Heteroptera</taxon>
        <taxon>Panheteroptera</taxon>
        <taxon>Cimicomorpha</taxon>
        <taxon>Miridae</taxon>
        <taxon>Mirini</taxon>
        <taxon>Lygus</taxon>
    </lineage>
</organism>
<dbReference type="EMBL" id="GBHO01045110">
    <property type="protein sequence ID" value="JAF98493.1"/>
    <property type="molecule type" value="Transcribed_RNA"/>
</dbReference>
<evidence type="ECO:0000313" key="3">
    <source>
        <dbReference type="EMBL" id="JAQ12036.1"/>
    </source>
</evidence>
<reference evidence="2" key="1">
    <citation type="journal article" date="2014" name="PLoS ONE">
        <title>Transcriptome-Based Identification of ABC Transporters in the Western Tarnished Plant Bug Lygus hesperus.</title>
        <authorList>
            <person name="Hull J.J."/>
            <person name="Chaney K."/>
            <person name="Geib S.M."/>
            <person name="Fabrick J.A."/>
            <person name="Brent C.S."/>
            <person name="Walsh D."/>
            <person name="Lavine L.C."/>
        </authorList>
    </citation>
    <scope>NUCLEOTIDE SEQUENCE</scope>
</reference>